<comment type="caution">
    <text evidence="2">The sequence shown here is derived from an EMBL/GenBank/DDBJ whole genome shotgun (WGS) entry which is preliminary data.</text>
</comment>
<dbReference type="SUPFAM" id="SSF75011">
    <property type="entry name" value="3-carboxy-cis,cis-mucoante lactonizing enzyme"/>
    <property type="match status" value="1"/>
</dbReference>
<name>A0A7X5V7F6_9ACTN</name>
<evidence type="ECO:0000256" key="1">
    <source>
        <dbReference type="SAM" id="SignalP"/>
    </source>
</evidence>
<sequence>MRKLPALIIATSVLATVALLPASAIPAAPADAGTAVATPPTYDATPVKTYPAFDANQAVAVDAKYFYAVNNRTLTKHDRRTGAPLLQFAGDTAGPFKHMDSGVVVGTKLYAAHSNYPEWPMESSIEVFDTRTMQHVDTHSFGIYRGSLTWLDRHDGAWWAGFANYDEIQDGMTEPYGQTYNTQIVKLNDKFEPLQSWTIPKPILDRFKPMSNSGGSWGPDGRLWLTGHDLGEAYAMELPVAGSELRWIATVALPDVHGQGVAWDRSDPRRPTFWAISRPKRQVHTFSMPLSSLQTPAAKGWQVLGPGQFRK</sequence>
<evidence type="ECO:0008006" key="4">
    <source>
        <dbReference type="Google" id="ProtNLM"/>
    </source>
</evidence>
<keyword evidence="1" id="KW-0732">Signal</keyword>
<feature type="chain" id="PRO_5038570550" description="WD40 repeat domain-containing protein" evidence="1">
    <location>
        <begin position="31"/>
        <end position="311"/>
    </location>
</feature>
<feature type="signal peptide" evidence="1">
    <location>
        <begin position="1"/>
        <end position="30"/>
    </location>
</feature>
<evidence type="ECO:0000313" key="2">
    <source>
        <dbReference type="EMBL" id="NIK56020.1"/>
    </source>
</evidence>
<dbReference type="RefSeq" id="WP_167205105.1">
    <property type="nucleotide sequence ID" value="NZ_JAASRO010000001.1"/>
</dbReference>
<keyword evidence="3" id="KW-1185">Reference proteome</keyword>
<gene>
    <name evidence="2" type="ORF">BJY22_001737</name>
</gene>
<dbReference type="Proteomes" id="UP000555407">
    <property type="component" value="Unassembled WGS sequence"/>
</dbReference>
<proteinExistence type="predicted"/>
<dbReference type="EMBL" id="JAASRO010000001">
    <property type="protein sequence ID" value="NIK56020.1"/>
    <property type="molecule type" value="Genomic_DNA"/>
</dbReference>
<evidence type="ECO:0000313" key="3">
    <source>
        <dbReference type="Proteomes" id="UP000555407"/>
    </source>
</evidence>
<organism evidence="2 3">
    <name type="scientific">Kribbella shirazensis</name>
    <dbReference type="NCBI Taxonomy" id="1105143"/>
    <lineage>
        <taxon>Bacteria</taxon>
        <taxon>Bacillati</taxon>
        <taxon>Actinomycetota</taxon>
        <taxon>Actinomycetes</taxon>
        <taxon>Propionibacteriales</taxon>
        <taxon>Kribbellaceae</taxon>
        <taxon>Kribbella</taxon>
    </lineage>
</organism>
<accession>A0A7X5V7F6</accession>
<reference evidence="2 3" key="1">
    <citation type="submission" date="2020-03" db="EMBL/GenBank/DDBJ databases">
        <title>Sequencing the genomes of 1000 actinobacteria strains.</title>
        <authorList>
            <person name="Klenk H.-P."/>
        </authorList>
    </citation>
    <scope>NUCLEOTIDE SEQUENCE [LARGE SCALE GENOMIC DNA]</scope>
    <source>
        <strain evidence="2 3">DSM 45490</strain>
    </source>
</reference>
<dbReference type="AlphaFoldDB" id="A0A7X5V7F6"/>
<protein>
    <recommendedName>
        <fullName evidence="4">WD40 repeat domain-containing protein</fullName>
    </recommendedName>
</protein>